<dbReference type="GO" id="GO:0048544">
    <property type="term" value="P:recognition of pollen"/>
    <property type="evidence" value="ECO:0007669"/>
    <property type="project" value="InterPro"/>
</dbReference>
<keyword evidence="4 18" id="KW-0808">Transferase</keyword>
<dbReference type="GO" id="GO:0030246">
    <property type="term" value="F:carbohydrate binding"/>
    <property type="evidence" value="ECO:0007669"/>
    <property type="project" value="UniProtKB-KW"/>
</dbReference>
<evidence type="ECO:0000313" key="24">
    <source>
        <dbReference type="EMBL" id="KAF3440234.1"/>
    </source>
</evidence>
<dbReference type="InterPro" id="IPR011009">
    <property type="entry name" value="Kinase-like_dom_sf"/>
</dbReference>
<sequence>MASVPSLLVFYVFLFPHVSVKAVTKNSNNITEGSPLSTNANNNSWSSPSGLFAFGFYPQGDGYAVGIWLANQTGRIIVWTANRDDPPVSSNATLELTRNGVVLHQTDQQGKEIVITDDISSPAATSAAMLDDGNFQLLNASHHVLWQSFDYPTDTILGGQILLSSHQLASSKSTSDQSSGPFLLIMQNDGNLVSYPANISSGPETAYWASGSFGIRVAELSLNHSGFLLLQQSPKRPLRTLSKGDPGENKNVIYRATLDDDGIFRLYSHNFRSNTSSRVKVMWSSLQDHCEVKGLCGLNSYCQTFSNNFDCFCYPGFVRIDPRNKFSGCYQNFTLVNCRDDEDNPWLRYNFTSVKNMSWGDNPYTVQLLEEAACRSSCLQDCNCWAVLYTSNSCRKFNFPLRYGKRNLNISETALFKIVLENIVTPNHSRPVPENHGAMLIESKNNTIVTLALSLGSVACLCFLFAISSFIVYKHRYRRYAKLLENAHLGLTEDFSLQSFSYNELERATNGFNEEIGKGTFGAVYRGILSESGNKAIAVKRLEKVVEEGVREFRAEMTTIGRTHHRNLVQLLGFCIEGSKKLLVYEFMSNGSLADRLFKAASPPTWRERMRFVLDVARGIFYLHEECGVHIIHCNLKPQNILLDDTWTAKISDFGLARLLMPNQAKASMGLQGTSIGYFAPEWQKNAMISVKSDIYSFGVVLLEIICCRRNIEVNVSTPDEITLSQWVYTCFQAGELSKLVRDDDEVDFPTLERMIKVGLWCIQDDPTLRPLMKDVILMLEGTLVIPVPPSPELVIVP</sequence>
<dbReference type="InterPro" id="IPR051343">
    <property type="entry name" value="G-type_lectin_kinases/EP1-like"/>
</dbReference>
<feature type="signal peptide" evidence="21">
    <location>
        <begin position="1"/>
        <end position="22"/>
    </location>
</feature>
<comment type="subcellular location">
    <subcellularLocation>
        <location evidence="1">Membrane</location>
        <topology evidence="1">Single-pass type I membrane protein</topology>
    </subcellularLocation>
</comment>
<keyword evidence="25" id="KW-1185">Reference proteome</keyword>
<comment type="catalytic activity">
    <reaction evidence="17 18">
        <text>L-seryl-[protein] + ATP = O-phospho-L-seryl-[protein] + ADP + H(+)</text>
        <dbReference type="Rhea" id="RHEA:17989"/>
        <dbReference type="Rhea" id="RHEA-COMP:9863"/>
        <dbReference type="Rhea" id="RHEA-COMP:11604"/>
        <dbReference type="ChEBI" id="CHEBI:15378"/>
        <dbReference type="ChEBI" id="CHEBI:29999"/>
        <dbReference type="ChEBI" id="CHEBI:30616"/>
        <dbReference type="ChEBI" id="CHEBI:83421"/>
        <dbReference type="ChEBI" id="CHEBI:456216"/>
        <dbReference type="EC" id="2.7.11.1"/>
    </reaction>
</comment>
<evidence type="ECO:0000256" key="5">
    <source>
        <dbReference type="ARBA" id="ARBA00022692"/>
    </source>
</evidence>
<organism evidence="24 25">
    <name type="scientific">Rhamnella rubrinervis</name>
    <dbReference type="NCBI Taxonomy" id="2594499"/>
    <lineage>
        <taxon>Eukaryota</taxon>
        <taxon>Viridiplantae</taxon>
        <taxon>Streptophyta</taxon>
        <taxon>Embryophyta</taxon>
        <taxon>Tracheophyta</taxon>
        <taxon>Spermatophyta</taxon>
        <taxon>Magnoliopsida</taxon>
        <taxon>eudicotyledons</taxon>
        <taxon>Gunneridae</taxon>
        <taxon>Pentapetalae</taxon>
        <taxon>rosids</taxon>
        <taxon>fabids</taxon>
        <taxon>Rosales</taxon>
        <taxon>Rhamnaceae</taxon>
        <taxon>rhamnoid group</taxon>
        <taxon>Rhamneae</taxon>
        <taxon>Rhamnella</taxon>
    </lineage>
</organism>
<keyword evidence="3" id="KW-0245">EGF-like domain</keyword>
<feature type="domain" description="Protein kinase" evidence="22">
    <location>
        <begin position="510"/>
        <end position="784"/>
    </location>
</feature>
<keyword evidence="13" id="KW-1015">Disulfide bond</keyword>
<dbReference type="SUPFAM" id="SSF51110">
    <property type="entry name" value="alpha-D-mannose-specific plant lectins"/>
    <property type="match status" value="2"/>
</dbReference>
<dbReference type="FunFam" id="1.10.510.10:FF:000237">
    <property type="entry name" value="G-type lectin S-receptor-like serine/threonine-protein kinase"/>
    <property type="match status" value="1"/>
</dbReference>
<dbReference type="PANTHER" id="PTHR47976:SF49">
    <property type="entry name" value="RECEPTOR-LIKE SERINE_THREONINE-PROTEIN KINASE"/>
    <property type="match status" value="1"/>
</dbReference>
<protein>
    <recommendedName>
        <fullName evidence="18">Receptor-like serine/threonine-protein kinase</fullName>
        <ecNumber evidence="18">2.7.11.1</ecNumber>
    </recommendedName>
</protein>
<dbReference type="SUPFAM" id="SSF56112">
    <property type="entry name" value="Protein kinase-like (PK-like)"/>
    <property type="match status" value="1"/>
</dbReference>
<reference evidence="24" key="1">
    <citation type="submission" date="2020-03" db="EMBL/GenBank/DDBJ databases">
        <title>A high-quality chromosome-level genome assembly of a woody plant with both climbing and erect habits, Rhamnella rubrinervis.</title>
        <authorList>
            <person name="Lu Z."/>
            <person name="Yang Y."/>
            <person name="Zhu X."/>
            <person name="Sun Y."/>
        </authorList>
    </citation>
    <scope>NUCLEOTIDE SEQUENCE</scope>
    <source>
        <strain evidence="24">BYM</strain>
        <tissue evidence="24">Leaf</tissue>
    </source>
</reference>
<evidence type="ECO:0000256" key="18">
    <source>
        <dbReference type="PIRNR" id="PIRNR000641"/>
    </source>
</evidence>
<dbReference type="FunFam" id="2.90.10.10:FF:000026">
    <property type="entry name" value="Serine/threonine-protein kinase"/>
    <property type="match status" value="1"/>
</dbReference>
<dbReference type="CDD" id="cd14066">
    <property type="entry name" value="STKc_IRAK"/>
    <property type="match status" value="1"/>
</dbReference>
<dbReference type="GO" id="GO:0016020">
    <property type="term" value="C:membrane"/>
    <property type="evidence" value="ECO:0007669"/>
    <property type="project" value="UniProtKB-SubCell"/>
</dbReference>
<dbReference type="Pfam" id="PF01453">
    <property type="entry name" value="B_lectin"/>
    <property type="match status" value="1"/>
</dbReference>
<evidence type="ECO:0000259" key="23">
    <source>
        <dbReference type="PROSITE" id="PS50927"/>
    </source>
</evidence>
<dbReference type="SMART" id="SM00108">
    <property type="entry name" value="B_lectin"/>
    <property type="match status" value="2"/>
</dbReference>
<dbReference type="InterPro" id="IPR000858">
    <property type="entry name" value="S_locus_glycoprot_dom"/>
</dbReference>
<dbReference type="FunFam" id="3.30.200.20:FF:000059">
    <property type="entry name" value="S-receptor-like serine/threonine-protein kinase"/>
    <property type="match status" value="1"/>
</dbReference>
<dbReference type="Gene3D" id="1.10.510.10">
    <property type="entry name" value="Transferase(Phosphotransferase) domain 1"/>
    <property type="match status" value="1"/>
</dbReference>
<evidence type="ECO:0000256" key="7">
    <source>
        <dbReference type="ARBA" id="ARBA00022734"/>
    </source>
</evidence>
<dbReference type="AlphaFoldDB" id="A0A8K0E605"/>
<gene>
    <name evidence="24" type="ORF">FNV43_RR18517</name>
</gene>
<evidence type="ECO:0000256" key="14">
    <source>
        <dbReference type="ARBA" id="ARBA00023170"/>
    </source>
</evidence>
<dbReference type="Gene3D" id="2.90.10.10">
    <property type="entry name" value="Bulb-type lectin domain"/>
    <property type="match status" value="2"/>
</dbReference>
<evidence type="ECO:0000256" key="19">
    <source>
        <dbReference type="PROSITE-ProRule" id="PRU10141"/>
    </source>
</evidence>
<comment type="caution">
    <text evidence="24">The sequence shown here is derived from an EMBL/GenBank/DDBJ whole genome shotgun (WGS) entry which is preliminary data.</text>
</comment>
<keyword evidence="11 20" id="KW-1133">Transmembrane helix</keyword>
<evidence type="ECO:0000256" key="9">
    <source>
        <dbReference type="ARBA" id="ARBA00022777"/>
    </source>
</evidence>
<dbReference type="Pfam" id="PF07714">
    <property type="entry name" value="PK_Tyr_Ser-Thr"/>
    <property type="match status" value="1"/>
</dbReference>
<dbReference type="InterPro" id="IPR001480">
    <property type="entry name" value="Bulb-type_lectin_dom"/>
</dbReference>
<dbReference type="GO" id="GO:0004674">
    <property type="term" value="F:protein serine/threonine kinase activity"/>
    <property type="evidence" value="ECO:0007669"/>
    <property type="project" value="UniProtKB-KW"/>
</dbReference>
<evidence type="ECO:0000256" key="20">
    <source>
        <dbReference type="SAM" id="Phobius"/>
    </source>
</evidence>
<dbReference type="CDD" id="cd00028">
    <property type="entry name" value="B_lectin"/>
    <property type="match status" value="1"/>
</dbReference>
<evidence type="ECO:0000256" key="4">
    <source>
        <dbReference type="ARBA" id="ARBA00022679"/>
    </source>
</evidence>
<evidence type="ECO:0000256" key="15">
    <source>
        <dbReference type="ARBA" id="ARBA00023180"/>
    </source>
</evidence>
<comment type="catalytic activity">
    <reaction evidence="16 18">
        <text>L-threonyl-[protein] + ATP = O-phospho-L-threonyl-[protein] + ADP + H(+)</text>
        <dbReference type="Rhea" id="RHEA:46608"/>
        <dbReference type="Rhea" id="RHEA-COMP:11060"/>
        <dbReference type="Rhea" id="RHEA-COMP:11605"/>
        <dbReference type="ChEBI" id="CHEBI:15378"/>
        <dbReference type="ChEBI" id="CHEBI:30013"/>
        <dbReference type="ChEBI" id="CHEBI:30616"/>
        <dbReference type="ChEBI" id="CHEBI:61977"/>
        <dbReference type="ChEBI" id="CHEBI:456216"/>
        <dbReference type="EC" id="2.7.11.1"/>
    </reaction>
</comment>
<keyword evidence="2 18" id="KW-0723">Serine/threonine-protein kinase</keyword>
<evidence type="ECO:0000256" key="6">
    <source>
        <dbReference type="ARBA" id="ARBA00022729"/>
    </source>
</evidence>
<dbReference type="InterPro" id="IPR024171">
    <property type="entry name" value="SRK-like_kinase"/>
</dbReference>
<dbReference type="OrthoDB" id="1147195at2759"/>
<dbReference type="PROSITE" id="PS50927">
    <property type="entry name" value="BULB_LECTIN"/>
    <property type="match status" value="1"/>
</dbReference>
<evidence type="ECO:0000256" key="21">
    <source>
        <dbReference type="SAM" id="SignalP"/>
    </source>
</evidence>
<evidence type="ECO:0000256" key="8">
    <source>
        <dbReference type="ARBA" id="ARBA00022741"/>
    </source>
</evidence>
<keyword evidence="12 20" id="KW-0472">Membrane</keyword>
<keyword evidence="9 18" id="KW-0418">Kinase</keyword>
<dbReference type="InterPro" id="IPR000719">
    <property type="entry name" value="Prot_kinase_dom"/>
</dbReference>
<keyword evidence="10 18" id="KW-0067">ATP-binding</keyword>
<keyword evidence="8 18" id="KW-0547">Nucleotide-binding</keyword>
<dbReference type="Gene3D" id="3.30.200.20">
    <property type="entry name" value="Phosphorylase Kinase, domain 1"/>
    <property type="match status" value="1"/>
</dbReference>
<name>A0A8K0E605_9ROSA</name>
<evidence type="ECO:0000256" key="17">
    <source>
        <dbReference type="ARBA" id="ARBA00048679"/>
    </source>
</evidence>
<dbReference type="EC" id="2.7.11.1" evidence="18"/>
<evidence type="ECO:0000256" key="12">
    <source>
        <dbReference type="ARBA" id="ARBA00023136"/>
    </source>
</evidence>
<evidence type="ECO:0000256" key="2">
    <source>
        <dbReference type="ARBA" id="ARBA00022527"/>
    </source>
</evidence>
<evidence type="ECO:0000259" key="22">
    <source>
        <dbReference type="PROSITE" id="PS50011"/>
    </source>
</evidence>
<evidence type="ECO:0000256" key="16">
    <source>
        <dbReference type="ARBA" id="ARBA00047899"/>
    </source>
</evidence>
<keyword evidence="6 21" id="KW-0732">Signal</keyword>
<proteinExistence type="inferred from homology"/>
<evidence type="ECO:0000256" key="1">
    <source>
        <dbReference type="ARBA" id="ARBA00004479"/>
    </source>
</evidence>
<keyword evidence="5 20" id="KW-0812">Transmembrane</keyword>
<dbReference type="InterPro" id="IPR001245">
    <property type="entry name" value="Ser-Thr/Tyr_kinase_cat_dom"/>
</dbReference>
<dbReference type="PANTHER" id="PTHR47976">
    <property type="entry name" value="G-TYPE LECTIN S-RECEPTOR-LIKE SERINE/THREONINE-PROTEIN KINASE SD2-5"/>
    <property type="match status" value="1"/>
</dbReference>
<feature type="binding site" evidence="19">
    <location>
        <position position="540"/>
    </location>
    <ligand>
        <name>ATP</name>
        <dbReference type="ChEBI" id="CHEBI:30616"/>
    </ligand>
</feature>
<evidence type="ECO:0000256" key="11">
    <source>
        <dbReference type="ARBA" id="ARBA00022989"/>
    </source>
</evidence>
<keyword evidence="14" id="KW-0675">Receptor</keyword>
<accession>A0A8K0E605</accession>
<evidence type="ECO:0000256" key="13">
    <source>
        <dbReference type="ARBA" id="ARBA00023157"/>
    </source>
</evidence>
<dbReference type="PROSITE" id="PS50011">
    <property type="entry name" value="PROTEIN_KINASE_DOM"/>
    <property type="match status" value="1"/>
</dbReference>
<evidence type="ECO:0000313" key="25">
    <source>
        <dbReference type="Proteomes" id="UP000796880"/>
    </source>
</evidence>
<feature type="domain" description="Bulb-type lectin" evidence="23">
    <location>
        <begin position="27"/>
        <end position="150"/>
    </location>
</feature>
<evidence type="ECO:0000256" key="10">
    <source>
        <dbReference type="ARBA" id="ARBA00022840"/>
    </source>
</evidence>
<dbReference type="Proteomes" id="UP000796880">
    <property type="component" value="Unassembled WGS sequence"/>
</dbReference>
<evidence type="ECO:0000256" key="3">
    <source>
        <dbReference type="ARBA" id="ARBA00022536"/>
    </source>
</evidence>
<keyword evidence="7" id="KW-0430">Lectin</keyword>
<dbReference type="PIRSF" id="PIRSF000641">
    <property type="entry name" value="SRK"/>
    <property type="match status" value="1"/>
</dbReference>
<dbReference type="InterPro" id="IPR017441">
    <property type="entry name" value="Protein_kinase_ATP_BS"/>
</dbReference>
<feature type="transmembrane region" description="Helical" evidence="20">
    <location>
        <begin position="448"/>
        <end position="473"/>
    </location>
</feature>
<dbReference type="EMBL" id="VOIH02000008">
    <property type="protein sequence ID" value="KAF3440234.1"/>
    <property type="molecule type" value="Genomic_DNA"/>
</dbReference>
<feature type="chain" id="PRO_5035471537" description="Receptor-like serine/threonine-protein kinase" evidence="21">
    <location>
        <begin position="23"/>
        <end position="798"/>
    </location>
</feature>
<comment type="similarity">
    <text evidence="18">Belongs to the protein kinase superfamily. Ser/Thr protein kinase family.</text>
</comment>
<dbReference type="GO" id="GO:0005524">
    <property type="term" value="F:ATP binding"/>
    <property type="evidence" value="ECO:0007669"/>
    <property type="project" value="UniProtKB-UniRule"/>
</dbReference>
<dbReference type="InterPro" id="IPR036426">
    <property type="entry name" value="Bulb-type_lectin_dom_sf"/>
</dbReference>
<dbReference type="PROSITE" id="PS00107">
    <property type="entry name" value="PROTEIN_KINASE_ATP"/>
    <property type="match status" value="1"/>
</dbReference>
<keyword evidence="15" id="KW-0325">Glycoprotein</keyword>
<dbReference type="Pfam" id="PF00954">
    <property type="entry name" value="S_locus_glycop"/>
    <property type="match status" value="1"/>
</dbReference>